<protein>
    <submittedName>
        <fullName evidence="5">Pseudouridine synthase</fullName>
    </submittedName>
</protein>
<dbReference type="PROSITE" id="PS50889">
    <property type="entry name" value="S4"/>
    <property type="match status" value="1"/>
</dbReference>
<keyword evidence="3" id="KW-0694">RNA-binding</keyword>
<reference evidence="5 6" key="1">
    <citation type="submission" date="2012-06" db="EMBL/GenBank/DDBJ databases">
        <title>The complete chromosome of genome of Turneriella parva DSM 21527.</title>
        <authorList>
            <consortium name="US DOE Joint Genome Institute (JGI-PGF)"/>
            <person name="Lucas S."/>
            <person name="Han J."/>
            <person name="Lapidus A."/>
            <person name="Bruce D."/>
            <person name="Goodwin L."/>
            <person name="Pitluck S."/>
            <person name="Peters L."/>
            <person name="Kyrpides N."/>
            <person name="Mavromatis K."/>
            <person name="Ivanova N."/>
            <person name="Mikhailova N."/>
            <person name="Chertkov O."/>
            <person name="Detter J.C."/>
            <person name="Tapia R."/>
            <person name="Han C."/>
            <person name="Land M."/>
            <person name="Hauser L."/>
            <person name="Markowitz V."/>
            <person name="Cheng J.-F."/>
            <person name="Hugenholtz P."/>
            <person name="Woyke T."/>
            <person name="Wu D."/>
            <person name="Gronow S."/>
            <person name="Wellnitz S."/>
            <person name="Brambilla E."/>
            <person name="Klenk H.-P."/>
            <person name="Eisen J.A."/>
        </authorList>
    </citation>
    <scope>NUCLEOTIDE SEQUENCE [LARGE SCALE GENOMIC DNA]</scope>
    <source>
        <strain evidence="6">ATCC BAA-1111 / DSM 21527 / NCTC 11395 / H</strain>
    </source>
</reference>
<comment type="similarity">
    <text evidence="1">Belongs to the pseudouridine synthase RluA family.</text>
</comment>
<evidence type="ECO:0000256" key="2">
    <source>
        <dbReference type="ARBA" id="ARBA00023235"/>
    </source>
</evidence>
<dbReference type="EMBL" id="CP002959">
    <property type="protein sequence ID" value="AFM11158.1"/>
    <property type="molecule type" value="Genomic_DNA"/>
</dbReference>
<dbReference type="GO" id="GO:0000455">
    <property type="term" value="P:enzyme-directed rRNA pseudouridine synthesis"/>
    <property type="evidence" value="ECO:0007669"/>
    <property type="project" value="TreeGrafter"/>
</dbReference>
<dbReference type="CDD" id="cd02869">
    <property type="entry name" value="PseudoU_synth_RluA_like"/>
    <property type="match status" value="1"/>
</dbReference>
<keyword evidence="2" id="KW-0413">Isomerase</keyword>
<dbReference type="CDD" id="cd00165">
    <property type="entry name" value="S4"/>
    <property type="match status" value="1"/>
</dbReference>
<dbReference type="GO" id="GO:0003723">
    <property type="term" value="F:RNA binding"/>
    <property type="evidence" value="ECO:0007669"/>
    <property type="project" value="UniProtKB-KW"/>
</dbReference>
<dbReference type="InterPro" id="IPR050188">
    <property type="entry name" value="RluA_PseudoU_synthase"/>
</dbReference>
<dbReference type="InterPro" id="IPR006145">
    <property type="entry name" value="PsdUridine_synth_RsuA/RluA"/>
</dbReference>
<evidence type="ECO:0000256" key="3">
    <source>
        <dbReference type="PROSITE-ProRule" id="PRU00182"/>
    </source>
</evidence>
<dbReference type="KEGG" id="tpx:Turpa_0504"/>
<dbReference type="SUPFAM" id="SSF55120">
    <property type="entry name" value="Pseudouridine synthase"/>
    <property type="match status" value="1"/>
</dbReference>
<dbReference type="Pfam" id="PF00849">
    <property type="entry name" value="PseudoU_synth_2"/>
    <property type="match status" value="1"/>
</dbReference>
<dbReference type="InterPro" id="IPR020103">
    <property type="entry name" value="PsdUridine_synth_cat_dom_sf"/>
</dbReference>
<dbReference type="Proteomes" id="UP000006048">
    <property type="component" value="Chromosome"/>
</dbReference>
<dbReference type="PANTHER" id="PTHR21600:SF87">
    <property type="entry name" value="RNA PSEUDOURIDYLATE SYNTHASE DOMAIN-CONTAINING PROTEIN 1"/>
    <property type="match status" value="1"/>
</dbReference>
<dbReference type="InterPro" id="IPR036986">
    <property type="entry name" value="S4_RNA-bd_sf"/>
</dbReference>
<dbReference type="AlphaFoldDB" id="I4B1K1"/>
<dbReference type="RefSeq" id="WP_014801678.1">
    <property type="nucleotide sequence ID" value="NC_018020.1"/>
</dbReference>
<evidence type="ECO:0000256" key="1">
    <source>
        <dbReference type="ARBA" id="ARBA00010876"/>
    </source>
</evidence>
<dbReference type="GO" id="GO:0140098">
    <property type="term" value="F:catalytic activity, acting on RNA"/>
    <property type="evidence" value="ECO:0007669"/>
    <property type="project" value="UniProtKB-ARBA"/>
</dbReference>
<feature type="domain" description="Pseudouridine synthase RsuA/RluA-like" evidence="4">
    <location>
        <begin position="99"/>
        <end position="266"/>
    </location>
</feature>
<sequence length="320" mass="35917">MATYGFKNPQKLHGERFDKVLHALLTERVEGGVSRGMVRKLIMIGAAYLNGSRCRIASKPVFAGIEVRVEYKADRLPQARQQNVPDLNPSDILYHQNGLIVVNKPPRLPTVPTLDNARDNLVAALKRLLANTTRSSPETMYLGIHHRLDAETSGCILFTTDPAMNVFAANLFQENLIKKEYVAATKMKPGMREKKWEIKNELVRAEKKHNRYASTEWLAAHGKTGAKPEGSFAFSRFEILQTLEPRALVRAEPVTGRTHQLRVHLSEFGMPIIGDRTYGGEPADRLMLHARRLEFRGPDGKDVVVEAPVPEAFKKLFTAS</sequence>
<proteinExistence type="inferred from homology"/>
<organism evidence="5 6">
    <name type="scientific">Turneriella parva (strain ATCC BAA-1111 / DSM 21527 / NCTC 11395 / H)</name>
    <name type="common">Leptospira parva</name>
    <dbReference type="NCBI Taxonomy" id="869212"/>
    <lineage>
        <taxon>Bacteria</taxon>
        <taxon>Pseudomonadati</taxon>
        <taxon>Spirochaetota</taxon>
        <taxon>Spirochaetia</taxon>
        <taxon>Leptospirales</taxon>
        <taxon>Leptospiraceae</taxon>
        <taxon>Turneriella</taxon>
    </lineage>
</organism>
<keyword evidence="6" id="KW-1185">Reference proteome</keyword>
<dbReference type="OrthoDB" id="305739at2"/>
<dbReference type="Gene3D" id="3.30.2350.10">
    <property type="entry name" value="Pseudouridine synthase"/>
    <property type="match status" value="1"/>
</dbReference>
<evidence type="ECO:0000313" key="5">
    <source>
        <dbReference type="EMBL" id="AFM11158.1"/>
    </source>
</evidence>
<dbReference type="HOGENOM" id="CLU_016902_11_3_12"/>
<name>I4B1K1_TURPD</name>
<dbReference type="Gene3D" id="3.10.290.10">
    <property type="entry name" value="RNA-binding S4 domain"/>
    <property type="match status" value="1"/>
</dbReference>
<dbReference type="PANTHER" id="PTHR21600">
    <property type="entry name" value="MITOCHONDRIAL RNA PSEUDOURIDINE SYNTHASE"/>
    <property type="match status" value="1"/>
</dbReference>
<evidence type="ECO:0000313" key="6">
    <source>
        <dbReference type="Proteomes" id="UP000006048"/>
    </source>
</evidence>
<gene>
    <name evidence="5" type="ordered locus">Turpa_0504</name>
</gene>
<dbReference type="GO" id="GO:0009982">
    <property type="term" value="F:pseudouridine synthase activity"/>
    <property type="evidence" value="ECO:0007669"/>
    <property type="project" value="InterPro"/>
</dbReference>
<dbReference type="STRING" id="869212.Turpa_0504"/>
<evidence type="ECO:0000259" key="4">
    <source>
        <dbReference type="Pfam" id="PF00849"/>
    </source>
</evidence>
<accession>I4B1K1</accession>